<dbReference type="PANTHER" id="PTHR43214:SF43">
    <property type="entry name" value="TWO-COMPONENT RESPONSE REGULATOR"/>
    <property type="match status" value="1"/>
</dbReference>
<evidence type="ECO:0000256" key="2">
    <source>
        <dbReference type="ARBA" id="ARBA00023125"/>
    </source>
</evidence>
<dbReference type="InterPro" id="IPR016032">
    <property type="entry name" value="Sig_transdc_resp-reg_C-effctor"/>
</dbReference>
<evidence type="ECO:0000313" key="7">
    <source>
        <dbReference type="Proteomes" id="UP001290861"/>
    </source>
</evidence>
<keyword evidence="7" id="KW-1185">Reference proteome</keyword>
<dbReference type="Pfam" id="PF00196">
    <property type="entry name" value="GerE"/>
    <property type="match status" value="1"/>
</dbReference>
<keyword evidence="1 3" id="KW-0597">Phosphoprotein</keyword>
<gene>
    <name evidence="6" type="ORF">P9H32_04080</name>
</gene>
<protein>
    <submittedName>
        <fullName evidence="6">Response regulator transcription factor</fullName>
    </submittedName>
</protein>
<evidence type="ECO:0000259" key="5">
    <source>
        <dbReference type="PROSITE" id="PS50110"/>
    </source>
</evidence>
<dbReference type="RefSeq" id="WP_322607596.1">
    <property type="nucleotide sequence ID" value="NZ_JARVCO010000004.1"/>
</dbReference>
<dbReference type="InterPro" id="IPR001789">
    <property type="entry name" value="Sig_transdc_resp-reg_receiver"/>
</dbReference>
<dbReference type="PANTHER" id="PTHR43214">
    <property type="entry name" value="TWO-COMPONENT RESPONSE REGULATOR"/>
    <property type="match status" value="1"/>
</dbReference>
<dbReference type="CDD" id="cd17535">
    <property type="entry name" value="REC_NarL-like"/>
    <property type="match status" value="1"/>
</dbReference>
<dbReference type="EMBL" id="JARVCO010000004">
    <property type="protein sequence ID" value="MDZ8117794.1"/>
    <property type="molecule type" value="Genomic_DNA"/>
</dbReference>
<dbReference type="InterPro" id="IPR058245">
    <property type="entry name" value="NreC/VraR/RcsB-like_REC"/>
</dbReference>
<comment type="caution">
    <text evidence="6">The sequence shown here is derived from an EMBL/GenBank/DDBJ whole genome shotgun (WGS) entry which is preliminary data.</text>
</comment>
<dbReference type="SMART" id="SM00448">
    <property type="entry name" value="REC"/>
    <property type="match status" value="1"/>
</dbReference>
<dbReference type="Proteomes" id="UP001290861">
    <property type="component" value="Unassembled WGS sequence"/>
</dbReference>
<proteinExistence type="predicted"/>
<dbReference type="PROSITE" id="PS50043">
    <property type="entry name" value="HTH_LUXR_2"/>
    <property type="match status" value="1"/>
</dbReference>
<dbReference type="InterPro" id="IPR011006">
    <property type="entry name" value="CheY-like_superfamily"/>
</dbReference>
<evidence type="ECO:0000256" key="1">
    <source>
        <dbReference type="ARBA" id="ARBA00022553"/>
    </source>
</evidence>
<dbReference type="Gene3D" id="3.40.50.2300">
    <property type="match status" value="1"/>
</dbReference>
<feature type="domain" description="HTH luxR-type" evidence="4">
    <location>
        <begin position="139"/>
        <end position="204"/>
    </location>
</feature>
<organism evidence="6 7">
    <name type="scientific">Pontiella agarivorans</name>
    <dbReference type="NCBI Taxonomy" id="3038953"/>
    <lineage>
        <taxon>Bacteria</taxon>
        <taxon>Pseudomonadati</taxon>
        <taxon>Kiritimatiellota</taxon>
        <taxon>Kiritimatiellia</taxon>
        <taxon>Kiritimatiellales</taxon>
        <taxon>Pontiellaceae</taxon>
        <taxon>Pontiella</taxon>
    </lineage>
</organism>
<evidence type="ECO:0000313" key="6">
    <source>
        <dbReference type="EMBL" id="MDZ8117794.1"/>
    </source>
</evidence>
<dbReference type="PRINTS" id="PR00038">
    <property type="entry name" value="HTHLUXR"/>
</dbReference>
<evidence type="ECO:0000256" key="3">
    <source>
        <dbReference type="PROSITE-ProRule" id="PRU00169"/>
    </source>
</evidence>
<dbReference type="InterPro" id="IPR000792">
    <property type="entry name" value="Tscrpt_reg_LuxR_C"/>
</dbReference>
<feature type="domain" description="Response regulatory" evidence="5">
    <location>
        <begin position="6"/>
        <end position="122"/>
    </location>
</feature>
<name>A0ABU5MU99_9BACT</name>
<dbReference type="CDD" id="cd06170">
    <property type="entry name" value="LuxR_C_like"/>
    <property type="match status" value="1"/>
</dbReference>
<reference evidence="6 7" key="1">
    <citation type="journal article" date="2024" name="Appl. Environ. Microbiol.">
        <title>Pontiella agarivorans sp. nov., a novel marine anaerobic bacterium capable of degrading macroalgal polysaccharides and fixing nitrogen.</title>
        <authorList>
            <person name="Liu N."/>
            <person name="Kivenson V."/>
            <person name="Peng X."/>
            <person name="Cui Z."/>
            <person name="Lankiewicz T.S."/>
            <person name="Gosselin K.M."/>
            <person name="English C.J."/>
            <person name="Blair E.M."/>
            <person name="O'Malley M.A."/>
            <person name="Valentine D.L."/>
        </authorList>
    </citation>
    <scope>NUCLEOTIDE SEQUENCE [LARGE SCALE GENOMIC DNA]</scope>
    <source>
        <strain evidence="6 7">NLcol2</strain>
    </source>
</reference>
<sequence>MSENIRVMVVDDNQLLRFGLLGAIDMEPGLEAAGDASSSEEAVELYQKMKPDIVTMDYRMPGEDGVACTEKIMAIDPDAKVILFSVFESEEEVWKAVQAGVKGYLTKSASAVEDVMEAIHEVAEGYSFFPASIARKISARKQQEELTPRELELLQMLGQGTSNKELVEYFNISMSTVKHHITNIREKLGAADRTQAVVIAYKKGILKLDEE</sequence>
<keyword evidence="2" id="KW-0238">DNA-binding</keyword>
<feature type="modified residue" description="4-aspartylphosphate" evidence="3">
    <location>
        <position position="57"/>
    </location>
</feature>
<dbReference type="SUPFAM" id="SSF46894">
    <property type="entry name" value="C-terminal effector domain of the bipartite response regulators"/>
    <property type="match status" value="1"/>
</dbReference>
<dbReference type="InterPro" id="IPR039420">
    <property type="entry name" value="WalR-like"/>
</dbReference>
<evidence type="ECO:0000259" key="4">
    <source>
        <dbReference type="PROSITE" id="PS50043"/>
    </source>
</evidence>
<dbReference type="SUPFAM" id="SSF52172">
    <property type="entry name" value="CheY-like"/>
    <property type="match status" value="1"/>
</dbReference>
<dbReference type="Pfam" id="PF00072">
    <property type="entry name" value="Response_reg"/>
    <property type="match status" value="1"/>
</dbReference>
<dbReference type="SMART" id="SM00421">
    <property type="entry name" value="HTH_LUXR"/>
    <property type="match status" value="1"/>
</dbReference>
<accession>A0ABU5MU99</accession>
<dbReference type="PROSITE" id="PS50110">
    <property type="entry name" value="RESPONSE_REGULATORY"/>
    <property type="match status" value="1"/>
</dbReference>